<dbReference type="RefSeq" id="WP_049173686.1">
    <property type="nucleotide sequence ID" value="NZ_BKOC01000001.1"/>
</dbReference>
<evidence type="ECO:0000259" key="1">
    <source>
        <dbReference type="Pfam" id="PF04233"/>
    </source>
</evidence>
<evidence type="ECO:0000313" key="2">
    <source>
        <dbReference type="EMBL" id="HCK31811.1"/>
    </source>
</evidence>
<feature type="domain" description="Phage head morphogenesis" evidence="1">
    <location>
        <begin position="53"/>
        <end position="158"/>
    </location>
</feature>
<dbReference type="NCBIfam" id="TIGR01641">
    <property type="entry name" value="phageSPP1_gp7"/>
    <property type="match status" value="1"/>
</dbReference>
<evidence type="ECO:0000313" key="3">
    <source>
        <dbReference type="Proteomes" id="UP000263596"/>
    </source>
</evidence>
<name>A0A3D2SQT4_9GAMM</name>
<organism evidence="2 3">
    <name type="scientific">Acinetobacter ursingii</name>
    <dbReference type="NCBI Taxonomy" id="108980"/>
    <lineage>
        <taxon>Bacteria</taxon>
        <taxon>Pseudomonadati</taxon>
        <taxon>Pseudomonadota</taxon>
        <taxon>Gammaproteobacteria</taxon>
        <taxon>Moraxellales</taxon>
        <taxon>Moraxellaceae</taxon>
        <taxon>Acinetobacter</taxon>
    </lineage>
</organism>
<proteinExistence type="predicted"/>
<dbReference type="Proteomes" id="UP000263596">
    <property type="component" value="Unassembled WGS sequence"/>
</dbReference>
<comment type="caution">
    <text evidence="2">The sequence shown here is derived from an EMBL/GenBank/DDBJ whole genome shotgun (WGS) entry which is preliminary data.</text>
</comment>
<dbReference type="AlphaFoldDB" id="A0A3D2SQT4"/>
<sequence length="400" mass="44533">MQPVSFLEAIRFAQSRKIVLPDEFYKMDLKTRQLATTVSFLSSIEQVKQVIGLVNKAIASGTTFDQFKKDVAEKGIELSDHYLDLVFRQNVQSAYSAGRWQQQQRNKTKRPYLMYSAINDNRVRPSHLALDGIIRHIDDPFWLKYYPPHDFQCRCTTIALTETQALKRGVTPDDQVPDIGEPKIASIPQIWGDLSELTRQKTHDSGIDTRLFDNDLKSVEAEWTASKQLTSLLAPMNKNSRELFDTIADTVIPLDPTIRPSAIKTLIDYVQGNDSALTAYLSQKPISLADDVLRRWLIADMGAIHAVAANTTATVLGSSTIAYVSKLEVGKTVTLDHPMLFAETGGEIVLQIENATGLGIDLNVLNAGQGVLFPIGLSFEVVKIETIKGQLIYTLRALVN</sequence>
<protein>
    <submittedName>
        <fullName evidence="2">Phage head morphogenesis protein</fullName>
    </submittedName>
</protein>
<reference evidence="2 3" key="1">
    <citation type="journal article" date="2018" name="Nat. Biotechnol.">
        <title>A standardized bacterial taxonomy based on genome phylogeny substantially revises the tree of life.</title>
        <authorList>
            <person name="Parks D.H."/>
            <person name="Chuvochina M."/>
            <person name="Waite D.W."/>
            <person name="Rinke C."/>
            <person name="Skarshewski A."/>
            <person name="Chaumeil P.A."/>
            <person name="Hugenholtz P."/>
        </authorList>
    </citation>
    <scope>NUCLEOTIDE SEQUENCE [LARGE SCALE GENOMIC DNA]</scope>
    <source>
        <strain evidence="2">UBA9669</strain>
    </source>
</reference>
<accession>A0A3D2SQT4</accession>
<dbReference type="InterPro" id="IPR006528">
    <property type="entry name" value="Phage_head_morphogenesis_dom"/>
</dbReference>
<dbReference type="EMBL" id="DPVE01000326">
    <property type="protein sequence ID" value="HCK31811.1"/>
    <property type="molecule type" value="Genomic_DNA"/>
</dbReference>
<gene>
    <name evidence="2" type="ORF">DHW29_17710</name>
</gene>
<dbReference type="Pfam" id="PF04233">
    <property type="entry name" value="Phage_Mu_F"/>
    <property type="match status" value="1"/>
</dbReference>